<accession>A0AAP0EKV2</accession>
<protein>
    <submittedName>
        <fullName evidence="1">Uncharacterized protein</fullName>
    </submittedName>
</protein>
<evidence type="ECO:0000313" key="2">
    <source>
        <dbReference type="Proteomes" id="UP001419268"/>
    </source>
</evidence>
<dbReference type="EMBL" id="JBBNAG010000011">
    <property type="protein sequence ID" value="KAK9095335.1"/>
    <property type="molecule type" value="Genomic_DNA"/>
</dbReference>
<sequence>MQKYVASSEVVVDFLLAGSARQQFCAHRHKKDRTVFVRRSHDVTRDQLATKDSLDLNSRIDYGVSKCVVREKGNWYRLNLLNQKDHTKKGVRLLIMHSCHPHGVAHAIGRKGVRCAPLWTRHEPA</sequence>
<comment type="caution">
    <text evidence="1">The sequence shown here is derived from an EMBL/GenBank/DDBJ whole genome shotgun (WGS) entry which is preliminary data.</text>
</comment>
<name>A0AAP0EKV2_9MAGN</name>
<keyword evidence="2" id="KW-1185">Reference proteome</keyword>
<dbReference type="AlphaFoldDB" id="A0AAP0EKV2"/>
<evidence type="ECO:0000313" key="1">
    <source>
        <dbReference type="EMBL" id="KAK9095335.1"/>
    </source>
</evidence>
<gene>
    <name evidence="1" type="ORF">Scep_026804</name>
</gene>
<organism evidence="1 2">
    <name type="scientific">Stephania cephalantha</name>
    <dbReference type="NCBI Taxonomy" id="152367"/>
    <lineage>
        <taxon>Eukaryota</taxon>
        <taxon>Viridiplantae</taxon>
        <taxon>Streptophyta</taxon>
        <taxon>Embryophyta</taxon>
        <taxon>Tracheophyta</taxon>
        <taxon>Spermatophyta</taxon>
        <taxon>Magnoliopsida</taxon>
        <taxon>Ranunculales</taxon>
        <taxon>Menispermaceae</taxon>
        <taxon>Menispermoideae</taxon>
        <taxon>Cissampelideae</taxon>
        <taxon>Stephania</taxon>
    </lineage>
</organism>
<proteinExistence type="predicted"/>
<dbReference type="Proteomes" id="UP001419268">
    <property type="component" value="Unassembled WGS sequence"/>
</dbReference>
<reference evidence="1 2" key="1">
    <citation type="submission" date="2024-01" db="EMBL/GenBank/DDBJ databases">
        <title>Genome assemblies of Stephania.</title>
        <authorList>
            <person name="Yang L."/>
        </authorList>
    </citation>
    <scope>NUCLEOTIDE SEQUENCE [LARGE SCALE GENOMIC DNA]</scope>
    <source>
        <strain evidence="1">JXDWG</strain>
        <tissue evidence="1">Leaf</tissue>
    </source>
</reference>